<keyword evidence="9" id="KW-0378">Hydrolase</keyword>
<comment type="subcellular location">
    <subcellularLocation>
        <location evidence="1">Membrane</location>
        <topology evidence="1">Single-pass membrane protein</topology>
    </subcellularLocation>
</comment>
<feature type="compositionally biased region" description="Basic and acidic residues" evidence="7">
    <location>
        <begin position="316"/>
        <end position="332"/>
    </location>
</feature>
<keyword evidence="5" id="KW-0472">Membrane</keyword>
<dbReference type="GO" id="GO:0006508">
    <property type="term" value="P:proteolysis"/>
    <property type="evidence" value="ECO:0007669"/>
    <property type="project" value="UniProtKB-KW"/>
</dbReference>
<dbReference type="GO" id="GO:0008233">
    <property type="term" value="F:peptidase activity"/>
    <property type="evidence" value="ECO:0007669"/>
    <property type="project" value="UniProtKB-KW"/>
</dbReference>
<proteinExistence type="inferred from homology"/>
<dbReference type="PANTHER" id="PTHR42911">
    <property type="entry name" value="MODULATOR OF FTSH PROTEASE HFLC"/>
    <property type="match status" value="1"/>
</dbReference>
<organism evidence="9 10">
    <name type="scientific">Natronomicrosphaera hydrolytica</name>
    <dbReference type="NCBI Taxonomy" id="3242702"/>
    <lineage>
        <taxon>Bacteria</taxon>
        <taxon>Pseudomonadati</taxon>
        <taxon>Planctomycetota</taxon>
        <taxon>Phycisphaerae</taxon>
        <taxon>Phycisphaerales</taxon>
        <taxon>Phycisphaeraceae</taxon>
        <taxon>Natronomicrosphaera</taxon>
    </lineage>
</organism>
<comment type="caution">
    <text evidence="9">The sequence shown here is derived from an EMBL/GenBank/DDBJ whole genome shotgun (WGS) entry which is preliminary data.</text>
</comment>
<sequence length="344" mass="39224">MKNQLVLLIGILVFVVLLAYMFTFQVRYDEVAVLATFERTAAPERDPETGAIRVDPTTGEPTDPGSLIYTPGLRFKAPWPIQKVYTYPRKIQVLEIQPEQVQTDDGHAIIVMNYVTWRIADPHQFYQTLRTIEQAEQTLRPVVRDVRGSKFGEYRFTDLVNVNPDQVRLAEIEQAMTEELRDRLAEGANYGVAIEQVGIRRIVLPADTTELVFQRMRTTRERLASAAREEGQAQAGNIRSQAESARERILAFAERRAQAIRDEGNREAAAAFEDFSVDEDFAIFLRQIETLRATLAHNTTFMLDADSLSFLNLFKDDPSGESRPPEMTRDMIEQQQTGARHDDE</sequence>
<evidence type="ECO:0000256" key="3">
    <source>
        <dbReference type="ARBA" id="ARBA00022692"/>
    </source>
</evidence>
<feature type="region of interest" description="Disordered" evidence="7">
    <location>
        <begin position="316"/>
        <end position="344"/>
    </location>
</feature>
<name>A0ABV4U3Q0_9BACT</name>
<dbReference type="InterPro" id="IPR001107">
    <property type="entry name" value="Band_7"/>
</dbReference>
<evidence type="ECO:0000256" key="5">
    <source>
        <dbReference type="ARBA" id="ARBA00023136"/>
    </source>
</evidence>
<dbReference type="RefSeq" id="WP_425345088.1">
    <property type="nucleotide sequence ID" value="NZ_JBGUBD010000004.1"/>
</dbReference>
<dbReference type="Proteomes" id="UP001575105">
    <property type="component" value="Unassembled WGS sequence"/>
</dbReference>
<dbReference type="PIRSF" id="PIRSF005651">
    <property type="entry name" value="HflC"/>
    <property type="match status" value="1"/>
</dbReference>
<evidence type="ECO:0000256" key="6">
    <source>
        <dbReference type="PIRNR" id="PIRNR005651"/>
    </source>
</evidence>
<gene>
    <name evidence="9" type="primary">hflC</name>
    <name evidence="9" type="ORF">ACERK3_07615</name>
</gene>
<dbReference type="EMBL" id="JBGUBD010000004">
    <property type="protein sequence ID" value="MFA9478161.1"/>
    <property type="molecule type" value="Genomic_DNA"/>
</dbReference>
<dbReference type="PANTHER" id="PTHR42911:SF1">
    <property type="entry name" value="MODULATOR OF FTSH PROTEASE HFLC"/>
    <property type="match status" value="1"/>
</dbReference>
<comment type="function">
    <text evidence="6">HflC and HflK could regulate a protease.</text>
</comment>
<reference evidence="9 10" key="1">
    <citation type="submission" date="2024-08" db="EMBL/GenBank/DDBJ databases">
        <title>Whole-genome sequencing of halo(alkali)philic microorganisms from hypersaline lakes.</title>
        <authorList>
            <person name="Sorokin D.Y."/>
            <person name="Merkel A.Y."/>
            <person name="Messina E."/>
            <person name="Yakimov M."/>
        </authorList>
    </citation>
    <scope>NUCLEOTIDE SEQUENCE [LARGE SCALE GENOMIC DNA]</scope>
    <source>
        <strain evidence="9 10">AB-hyl4</strain>
    </source>
</reference>
<dbReference type="CDD" id="cd03405">
    <property type="entry name" value="SPFH_HflC"/>
    <property type="match status" value="1"/>
</dbReference>
<dbReference type="InterPro" id="IPR036013">
    <property type="entry name" value="Band_7/SPFH_dom_sf"/>
</dbReference>
<evidence type="ECO:0000256" key="2">
    <source>
        <dbReference type="ARBA" id="ARBA00007862"/>
    </source>
</evidence>
<evidence type="ECO:0000313" key="9">
    <source>
        <dbReference type="EMBL" id="MFA9478161.1"/>
    </source>
</evidence>
<evidence type="ECO:0000259" key="8">
    <source>
        <dbReference type="SMART" id="SM00244"/>
    </source>
</evidence>
<accession>A0ABV4U3Q0</accession>
<evidence type="ECO:0000256" key="1">
    <source>
        <dbReference type="ARBA" id="ARBA00004167"/>
    </source>
</evidence>
<dbReference type="InterPro" id="IPR010200">
    <property type="entry name" value="HflC"/>
</dbReference>
<keyword evidence="9" id="KW-0645">Protease</keyword>
<dbReference type="SMART" id="SM00244">
    <property type="entry name" value="PHB"/>
    <property type="match status" value="1"/>
</dbReference>
<evidence type="ECO:0000313" key="10">
    <source>
        <dbReference type="Proteomes" id="UP001575105"/>
    </source>
</evidence>
<feature type="domain" description="Band 7" evidence="8">
    <location>
        <begin position="42"/>
        <end position="216"/>
    </location>
</feature>
<protein>
    <recommendedName>
        <fullName evidence="6">Protein HflC</fullName>
    </recommendedName>
</protein>
<keyword evidence="4" id="KW-1133">Transmembrane helix</keyword>
<dbReference type="SUPFAM" id="SSF117892">
    <property type="entry name" value="Band 7/SPFH domain"/>
    <property type="match status" value="1"/>
</dbReference>
<keyword evidence="10" id="KW-1185">Reference proteome</keyword>
<evidence type="ECO:0000256" key="4">
    <source>
        <dbReference type="ARBA" id="ARBA00022989"/>
    </source>
</evidence>
<dbReference type="Pfam" id="PF01145">
    <property type="entry name" value="Band_7"/>
    <property type="match status" value="1"/>
</dbReference>
<keyword evidence="3" id="KW-0812">Transmembrane</keyword>
<evidence type="ECO:0000256" key="7">
    <source>
        <dbReference type="SAM" id="MobiDB-lite"/>
    </source>
</evidence>
<comment type="similarity">
    <text evidence="2 6">Belongs to the band 7/mec-2 family. HflC subfamily.</text>
</comment>
<dbReference type="Gene3D" id="3.30.479.30">
    <property type="entry name" value="Band 7 domain"/>
    <property type="match status" value="1"/>
</dbReference>